<evidence type="ECO:0000256" key="1">
    <source>
        <dbReference type="SAM" id="Phobius"/>
    </source>
</evidence>
<reference evidence="3 4" key="1">
    <citation type="journal article" date="2016" name="Nat. Commun.">
        <title>Thousands of microbial genomes shed light on interconnected biogeochemical processes in an aquifer system.</title>
        <authorList>
            <person name="Anantharaman K."/>
            <person name="Brown C.T."/>
            <person name="Hug L.A."/>
            <person name="Sharon I."/>
            <person name="Castelle C.J."/>
            <person name="Probst A.J."/>
            <person name="Thomas B.C."/>
            <person name="Singh A."/>
            <person name="Wilkins M.J."/>
            <person name="Karaoz U."/>
            <person name="Brodie E.L."/>
            <person name="Williams K.H."/>
            <person name="Hubbard S.S."/>
            <person name="Banfield J.F."/>
        </authorList>
    </citation>
    <scope>NUCLEOTIDE SEQUENCE [LARGE SCALE GENOMIC DNA]</scope>
</reference>
<accession>A0A1G2JCZ8</accession>
<name>A0A1G2JCZ8_9BACT</name>
<feature type="chain" id="PRO_5009583311" evidence="2">
    <location>
        <begin position="21"/>
        <end position="99"/>
    </location>
</feature>
<keyword evidence="1" id="KW-1133">Transmembrane helix</keyword>
<evidence type="ECO:0000313" key="4">
    <source>
        <dbReference type="Proteomes" id="UP000177751"/>
    </source>
</evidence>
<sequence>MNKKILSLSSLGALALPVIAFGQVTIATMAESIATQVLVVGTWIVVIMWVVTGILFLTAQGEPGKINTAKTSLFAAIGGTILIILANGAIAFVKNSFGI</sequence>
<protein>
    <submittedName>
        <fullName evidence="3">Uncharacterized protein</fullName>
    </submittedName>
</protein>
<proteinExistence type="predicted"/>
<dbReference type="EMBL" id="MHPP01000009">
    <property type="protein sequence ID" value="OGZ84907.1"/>
    <property type="molecule type" value="Genomic_DNA"/>
</dbReference>
<feature type="transmembrane region" description="Helical" evidence="1">
    <location>
        <begin position="71"/>
        <end position="93"/>
    </location>
</feature>
<comment type="caution">
    <text evidence="3">The sequence shown here is derived from an EMBL/GenBank/DDBJ whole genome shotgun (WGS) entry which is preliminary data.</text>
</comment>
<dbReference type="Proteomes" id="UP000177751">
    <property type="component" value="Unassembled WGS sequence"/>
</dbReference>
<organism evidence="3 4">
    <name type="scientific">Candidatus Staskawiczbacteria bacterium RIFOXYC1_FULL_38_18</name>
    <dbReference type="NCBI Taxonomy" id="1802229"/>
    <lineage>
        <taxon>Bacteria</taxon>
        <taxon>Candidatus Staskawicziibacteriota</taxon>
    </lineage>
</organism>
<evidence type="ECO:0000256" key="2">
    <source>
        <dbReference type="SAM" id="SignalP"/>
    </source>
</evidence>
<feature type="transmembrane region" description="Helical" evidence="1">
    <location>
        <begin position="38"/>
        <end position="59"/>
    </location>
</feature>
<dbReference type="AlphaFoldDB" id="A0A1G2JCZ8"/>
<keyword evidence="1" id="KW-0472">Membrane</keyword>
<keyword evidence="1" id="KW-0812">Transmembrane</keyword>
<keyword evidence="2" id="KW-0732">Signal</keyword>
<feature type="signal peptide" evidence="2">
    <location>
        <begin position="1"/>
        <end position="20"/>
    </location>
</feature>
<evidence type="ECO:0000313" key="3">
    <source>
        <dbReference type="EMBL" id="OGZ84907.1"/>
    </source>
</evidence>
<gene>
    <name evidence="3" type="ORF">A2401_00065</name>
</gene>